<gene>
    <name evidence="1" type="ORF">JCM21531_3722</name>
</gene>
<protein>
    <submittedName>
        <fullName evidence="1">Uncharacterized protein</fullName>
    </submittedName>
</protein>
<name>W4VAD2_9FIRM</name>
<dbReference type="STRING" id="1294263.JCM21531_3722"/>
<dbReference type="EMBL" id="BAVR01000056">
    <property type="protein sequence ID" value="GAE90136.1"/>
    <property type="molecule type" value="Genomic_DNA"/>
</dbReference>
<reference evidence="1" key="1">
    <citation type="journal article" date="2014" name="Genome Announc.">
        <title>Draft Genome Sequence of Clostridium straminisolvens Strain JCM 21531T, Isolated from a Cellulose-Degrading Bacterial Community.</title>
        <authorList>
            <person name="Yuki M."/>
            <person name="Oshima K."/>
            <person name="Suda W."/>
            <person name="Sakamoto M."/>
            <person name="Kitamura K."/>
            <person name="Iida T."/>
            <person name="Hattori M."/>
            <person name="Ohkuma M."/>
        </authorList>
    </citation>
    <scope>NUCLEOTIDE SEQUENCE [LARGE SCALE GENOMIC DNA]</scope>
    <source>
        <strain evidence="1">JCM 21531</strain>
    </source>
</reference>
<keyword evidence="2" id="KW-1185">Reference proteome</keyword>
<sequence length="85" mass="10066">MVLVGRLIKGTYTIKESIFNKEDEGADFRDLLEEGLISLCRDLDIPVPLWLNKNTSEFARYRKTFFAKDQFLETVKFDRFELQIE</sequence>
<accession>W4VAD2</accession>
<proteinExistence type="predicted"/>
<comment type="caution">
    <text evidence="1">The sequence shown here is derived from an EMBL/GenBank/DDBJ whole genome shotgun (WGS) entry which is preliminary data.</text>
</comment>
<organism evidence="1 2">
    <name type="scientific">Acetivibrio straminisolvens JCM 21531</name>
    <dbReference type="NCBI Taxonomy" id="1294263"/>
    <lineage>
        <taxon>Bacteria</taxon>
        <taxon>Bacillati</taxon>
        <taxon>Bacillota</taxon>
        <taxon>Clostridia</taxon>
        <taxon>Eubacteriales</taxon>
        <taxon>Oscillospiraceae</taxon>
        <taxon>Acetivibrio</taxon>
    </lineage>
</organism>
<evidence type="ECO:0000313" key="2">
    <source>
        <dbReference type="Proteomes" id="UP000019109"/>
    </source>
</evidence>
<dbReference type="RefSeq" id="WP_038290686.1">
    <property type="nucleotide sequence ID" value="NZ_BAVR01000056.1"/>
</dbReference>
<dbReference type="AlphaFoldDB" id="W4VAD2"/>
<evidence type="ECO:0000313" key="1">
    <source>
        <dbReference type="EMBL" id="GAE90136.1"/>
    </source>
</evidence>
<dbReference type="OrthoDB" id="2084516at2"/>
<dbReference type="Proteomes" id="UP000019109">
    <property type="component" value="Unassembled WGS sequence"/>
</dbReference>